<reference evidence="4 6" key="2">
    <citation type="submission" date="2018-07" db="EMBL/GenBank/DDBJ databases">
        <title>Draft Genome Assemblies for Five Robust Yarrowia lipolytica Strains Exhibiting High Lipid Production and Pentose Sugar Utilization and Sugar Alcohol Secretion from Undetoxified Lignocellulosic Biomass Hydrolysates.</title>
        <authorList>
            <consortium name="DOE Joint Genome Institute"/>
            <person name="Walker C."/>
            <person name="Ryu S."/>
            <person name="Na H."/>
            <person name="Zane M."/>
            <person name="LaButti K."/>
            <person name="Lipzen A."/>
            <person name="Haridas S."/>
            <person name="Barry K."/>
            <person name="Grigoriev I.V."/>
            <person name="Quarterman J."/>
            <person name="Slininger P."/>
            <person name="Dien B."/>
            <person name="Trinh C.T."/>
        </authorList>
    </citation>
    <scope>NUCLEOTIDE SEQUENCE [LARGE SCALE GENOMIC DNA]</scope>
    <source>
        <strain evidence="4 6">YB392</strain>
    </source>
</reference>
<proteinExistence type="predicted"/>
<evidence type="ECO:0000313" key="6">
    <source>
        <dbReference type="Proteomes" id="UP000256601"/>
    </source>
</evidence>
<dbReference type="OrthoDB" id="41238at2759"/>
<evidence type="ECO:0000256" key="1">
    <source>
        <dbReference type="SAM" id="MobiDB-lite"/>
    </source>
</evidence>
<evidence type="ECO:0000313" key="3">
    <source>
        <dbReference type="EMBL" id="AOW01087.1"/>
    </source>
</evidence>
<dbReference type="Gene3D" id="3.40.630.30">
    <property type="match status" value="1"/>
</dbReference>
<feature type="domain" description="N-acetyltransferase" evidence="2">
    <location>
        <begin position="27"/>
        <end position="181"/>
    </location>
</feature>
<accession>A0A1D8N633</accession>
<name>A0A1D8N633_YARLL</name>
<dbReference type="InterPro" id="IPR000182">
    <property type="entry name" value="GNAT_dom"/>
</dbReference>
<dbReference type="PROSITE" id="PS51186">
    <property type="entry name" value="GNAT"/>
    <property type="match status" value="1"/>
</dbReference>
<dbReference type="RefSeq" id="XP_500397.1">
    <property type="nucleotide sequence ID" value="XM_500397.1"/>
</dbReference>
<dbReference type="KEGG" id="yli:2906905"/>
<dbReference type="OMA" id="FGAPMQR"/>
<dbReference type="SUPFAM" id="SSF55729">
    <property type="entry name" value="Acyl-CoA N-acyltransferases (Nat)"/>
    <property type="match status" value="1"/>
</dbReference>
<dbReference type="Pfam" id="PF13302">
    <property type="entry name" value="Acetyltransf_3"/>
    <property type="match status" value="1"/>
</dbReference>
<dbReference type="Proteomes" id="UP000182444">
    <property type="component" value="Chromosome 1B"/>
</dbReference>
<reference evidence="3 5" key="1">
    <citation type="journal article" date="2016" name="PLoS ONE">
        <title>Sequence Assembly of Yarrowia lipolytica Strain W29/CLIB89 Shows Transposable Element Diversity.</title>
        <authorList>
            <person name="Magnan C."/>
            <person name="Yu J."/>
            <person name="Chang I."/>
            <person name="Jahn E."/>
            <person name="Kanomata Y."/>
            <person name="Wu J."/>
            <person name="Zeller M."/>
            <person name="Oakes M."/>
            <person name="Baldi P."/>
            <person name="Sandmeyer S."/>
        </authorList>
    </citation>
    <scope>NUCLEOTIDE SEQUENCE [LARGE SCALE GENOMIC DNA]</scope>
    <source>
        <strain evidence="3">CLIB89</strain>
        <strain evidence="5">CLIB89(W29)</strain>
    </source>
</reference>
<gene>
    <name evidence="4" type="ORF">B0I71DRAFT_131773</name>
    <name evidence="3" type="ORF">YALI1_B02672g</name>
</gene>
<dbReference type="VEuPathDB" id="FungiDB:YALI1_B02672g"/>
<evidence type="ECO:0000313" key="5">
    <source>
        <dbReference type="Proteomes" id="UP000182444"/>
    </source>
</evidence>
<dbReference type="AlphaFoldDB" id="A0A1D8N633"/>
<dbReference type="InterPro" id="IPR016181">
    <property type="entry name" value="Acyl_CoA_acyltransferase"/>
</dbReference>
<dbReference type="PANTHER" id="PTHR43441">
    <property type="entry name" value="RIBOSOMAL-PROTEIN-SERINE ACETYLTRANSFERASE"/>
    <property type="match status" value="1"/>
</dbReference>
<dbReference type="GO" id="GO:1990189">
    <property type="term" value="F:protein N-terminal-serine acetyltransferase activity"/>
    <property type="evidence" value="ECO:0007669"/>
    <property type="project" value="TreeGrafter"/>
</dbReference>
<dbReference type="GO" id="GO:0008999">
    <property type="term" value="F:protein-N-terminal-alanine acetyltransferase activity"/>
    <property type="evidence" value="ECO:0007669"/>
    <property type="project" value="TreeGrafter"/>
</dbReference>
<dbReference type="VEuPathDB" id="FungiDB:YALI0_B01716g"/>
<dbReference type="InterPro" id="IPR051908">
    <property type="entry name" value="Ribosomal_N-acetyltransferase"/>
</dbReference>
<evidence type="ECO:0000313" key="4">
    <source>
        <dbReference type="EMBL" id="RDW25921.1"/>
    </source>
</evidence>
<dbReference type="eggNOG" id="ENOG502RYBC">
    <property type="taxonomic scope" value="Eukaryota"/>
</dbReference>
<keyword evidence="4" id="KW-0012">Acyltransferase</keyword>
<feature type="region of interest" description="Disordered" evidence="1">
    <location>
        <begin position="205"/>
        <end position="224"/>
    </location>
</feature>
<dbReference type="GeneID" id="2906905"/>
<dbReference type="Proteomes" id="UP000256601">
    <property type="component" value="Unassembled WGS sequence"/>
</dbReference>
<dbReference type="EMBL" id="CP017554">
    <property type="protein sequence ID" value="AOW01087.1"/>
    <property type="molecule type" value="Genomic_DNA"/>
</dbReference>
<dbReference type="FunFam" id="3.40.630.30:FF:000047">
    <property type="entry name" value="Acetyltransferase, GNAT family"/>
    <property type="match status" value="1"/>
</dbReference>
<dbReference type="PANTHER" id="PTHR43441:SF2">
    <property type="entry name" value="FAMILY ACETYLTRANSFERASE, PUTATIVE (AFU_ORTHOLOGUE AFUA_7G00850)-RELATED"/>
    <property type="match status" value="1"/>
</dbReference>
<keyword evidence="4" id="KW-0808">Transferase</keyword>
<protein>
    <submittedName>
        <fullName evidence="4">Acyl-CoA N-acyltransferase</fullName>
    </submittedName>
</protein>
<organism evidence="3 5">
    <name type="scientific">Yarrowia lipolytica</name>
    <name type="common">Candida lipolytica</name>
    <dbReference type="NCBI Taxonomy" id="4952"/>
    <lineage>
        <taxon>Eukaryota</taxon>
        <taxon>Fungi</taxon>
        <taxon>Dikarya</taxon>
        <taxon>Ascomycota</taxon>
        <taxon>Saccharomycotina</taxon>
        <taxon>Dipodascomycetes</taxon>
        <taxon>Dipodascales</taxon>
        <taxon>Dipodascales incertae sedis</taxon>
        <taxon>Yarrowia</taxon>
    </lineage>
</organism>
<sequence>MSVGFPVDGWSPRPAFALDQTLQGTHCKLVPLSLDYSEDLFQAYQTAPDQDWWYLPIDKPKSTDELKAYLQTHLDSDRTPYVVIDNATGKPVGSCCTFRVDQNNGTMEIGFIAWSPKMQRTPLSTEAVFLQAQNAFNKGYRRVEWKCDSCNEPSKKAANRLGFTYEGTFRQAQVYKGRNRDTSWFSIIDSEWPELEKGFEKWLNNDNFDENGKQKTPLHEGNRS</sequence>
<feature type="compositionally biased region" description="Basic and acidic residues" evidence="1">
    <location>
        <begin position="210"/>
        <end position="224"/>
    </location>
</feature>
<dbReference type="EMBL" id="KZ857335">
    <property type="protein sequence ID" value="RDW25921.1"/>
    <property type="molecule type" value="Genomic_DNA"/>
</dbReference>
<evidence type="ECO:0000259" key="2">
    <source>
        <dbReference type="PROSITE" id="PS51186"/>
    </source>
</evidence>